<evidence type="ECO:0000256" key="1">
    <source>
        <dbReference type="SAM" id="MobiDB-lite"/>
    </source>
</evidence>
<gene>
    <name evidence="2" type="ORF">N7493_010436</name>
</gene>
<accession>A0AAD6MRH2</accession>
<proteinExistence type="predicted"/>
<reference evidence="2" key="2">
    <citation type="submission" date="2023-01" db="EMBL/GenBank/DDBJ databases">
        <authorList>
            <person name="Petersen C."/>
        </authorList>
    </citation>
    <scope>NUCLEOTIDE SEQUENCE</scope>
    <source>
        <strain evidence="2">IBT 17514</strain>
    </source>
</reference>
<evidence type="ECO:0000313" key="2">
    <source>
        <dbReference type="EMBL" id="KAJ5709102.1"/>
    </source>
</evidence>
<keyword evidence="3" id="KW-1185">Reference proteome</keyword>
<reference evidence="2" key="1">
    <citation type="journal article" date="2023" name="IMA Fungus">
        <title>Comparative genomic study of the Penicillium genus elucidates a diverse pangenome and 15 lateral gene transfer events.</title>
        <authorList>
            <person name="Petersen C."/>
            <person name="Sorensen T."/>
            <person name="Nielsen M.R."/>
            <person name="Sondergaard T.E."/>
            <person name="Sorensen J.L."/>
            <person name="Fitzpatrick D.A."/>
            <person name="Frisvad J.C."/>
            <person name="Nielsen K.L."/>
        </authorList>
    </citation>
    <scope>NUCLEOTIDE SEQUENCE</scope>
    <source>
        <strain evidence="2">IBT 17514</strain>
    </source>
</reference>
<dbReference type="Proteomes" id="UP001215712">
    <property type="component" value="Unassembled WGS sequence"/>
</dbReference>
<organism evidence="2 3">
    <name type="scientific">Penicillium malachiteum</name>
    <dbReference type="NCBI Taxonomy" id="1324776"/>
    <lineage>
        <taxon>Eukaryota</taxon>
        <taxon>Fungi</taxon>
        <taxon>Dikarya</taxon>
        <taxon>Ascomycota</taxon>
        <taxon>Pezizomycotina</taxon>
        <taxon>Eurotiomycetes</taxon>
        <taxon>Eurotiomycetidae</taxon>
        <taxon>Eurotiales</taxon>
        <taxon>Aspergillaceae</taxon>
        <taxon>Penicillium</taxon>
    </lineage>
</organism>
<dbReference type="AlphaFoldDB" id="A0AAD6MRH2"/>
<comment type="caution">
    <text evidence="2">The sequence shown here is derived from an EMBL/GenBank/DDBJ whole genome shotgun (WGS) entry which is preliminary data.</text>
</comment>
<feature type="region of interest" description="Disordered" evidence="1">
    <location>
        <begin position="1"/>
        <end position="25"/>
    </location>
</feature>
<evidence type="ECO:0000313" key="3">
    <source>
        <dbReference type="Proteomes" id="UP001215712"/>
    </source>
</evidence>
<dbReference type="EMBL" id="JAQJAN010000019">
    <property type="protein sequence ID" value="KAJ5709102.1"/>
    <property type="molecule type" value="Genomic_DNA"/>
</dbReference>
<feature type="compositionally biased region" description="Polar residues" evidence="1">
    <location>
        <begin position="1"/>
        <end position="18"/>
    </location>
</feature>
<name>A0AAD6MRH2_9EURO</name>
<sequence>MSTPQPTSRPAPQTQRASSPKKRALPQLKQHLQEVADARGKAYVQQSALLVYWQTDNTNAKDDVTTMECLFKNQLGVDTTTLEVK</sequence>
<protein>
    <submittedName>
        <fullName evidence="2">Uncharacterized protein</fullName>
    </submittedName>
</protein>